<keyword evidence="2" id="KW-1185">Reference proteome</keyword>
<protein>
    <submittedName>
        <fullName evidence="1">Uncharacterized protein</fullName>
    </submittedName>
</protein>
<comment type="caution">
    <text evidence="1">The sequence shown here is derived from an EMBL/GenBank/DDBJ whole genome shotgun (WGS) entry which is preliminary data.</text>
</comment>
<proteinExistence type="predicted"/>
<gene>
    <name evidence="1" type="ORF">LCOR_07911.1</name>
</gene>
<dbReference type="PROSITE" id="PS51257">
    <property type="entry name" value="PROKAR_LIPOPROTEIN"/>
    <property type="match status" value="1"/>
</dbReference>
<accession>A0A068S3G1</accession>
<dbReference type="EMBL" id="CBTN010000042">
    <property type="protein sequence ID" value="CDH56908.1"/>
    <property type="molecule type" value="Genomic_DNA"/>
</dbReference>
<name>A0A068S3G1_9FUNG</name>
<reference evidence="1" key="1">
    <citation type="submission" date="2013-08" db="EMBL/GenBank/DDBJ databases">
        <title>Gene expansion shapes genome architecture in the human pathogen Lichtheimia corymbifera: an evolutionary genomics analysis in the ancient terrestrial Mucorales (Mucoromycotina).</title>
        <authorList>
            <person name="Schwartze V.U."/>
            <person name="Winter S."/>
            <person name="Shelest E."/>
            <person name="Marcet-Houben M."/>
            <person name="Horn F."/>
            <person name="Wehner S."/>
            <person name="Hoffmann K."/>
            <person name="Riege K."/>
            <person name="Sammeth M."/>
            <person name="Nowrousian M."/>
            <person name="Valiante V."/>
            <person name="Linde J."/>
            <person name="Jacobsen I.D."/>
            <person name="Marz M."/>
            <person name="Brakhage A.A."/>
            <person name="Gabaldon T."/>
            <person name="Bocker S."/>
            <person name="Voigt K."/>
        </authorList>
    </citation>
    <scope>NUCLEOTIDE SEQUENCE [LARGE SCALE GENOMIC DNA]</scope>
    <source>
        <strain evidence="1">FSU 9682</strain>
    </source>
</reference>
<evidence type="ECO:0000313" key="1">
    <source>
        <dbReference type="EMBL" id="CDH56908.1"/>
    </source>
</evidence>
<evidence type="ECO:0000313" key="2">
    <source>
        <dbReference type="Proteomes" id="UP000027586"/>
    </source>
</evidence>
<dbReference type="AlphaFoldDB" id="A0A068S3G1"/>
<dbReference type="Proteomes" id="UP000027586">
    <property type="component" value="Unassembled WGS sequence"/>
</dbReference>
<organism evidence="1 2">
    <name type="scientific">Lichtheimia corymbifera JMRC:FSU:9682</name>
    <dbReference type="NCBI Taxonomy" id="1263082"/>
    <lineage>
        <taxon>Eukaryota</taxon>
        <taxon>Fungi</taxon>
        <taxon>Fungi incertae sedis</taxon>
        <taxon>Mucoromycota</taxon>
        <taxon>Mucoromycotina</taxon>
        <taxon>Mucoromycetes</taxon>
        <taxon>Mucorales</taxon>
        <taxon>Lichtheimiaceae</taxon>
        <taxon>Lichtheimia</taxon>
    </lineage>
</organism>
<sequence>MAGRALGPLTTIIYACSSYVMSIEPVKTAIDRLFHHFLVYQTLLMDPTNSQNQDTRPSYYLPFYIINPLLLGNPICWFGIKDT</sequence>
<dbReference type="VEuPathDB" id="FungiDB:LCOR_07911.1"/>